<dbReference type="PANTHER" id="PTHR10680:SF38">
    <property type="entry name" value="BLL1368 PROTEIN"/>
    <property type="match status" value="1"/>
</dbReference>
<evidence type="ECO:0000256" key="2">
    <source>
        <dbReference type="ARBA" id="ARBA00022737"/>
    </source>
</evidence>
<dbReference type="Gene3D" id="2.120.10.30">
    <property type="entry name" value="TolB, C-terminal domain"/>
    <property type="match status" value="1"/>
</dbReference>
<evidence type="ECO:0000256" key="3">
    <source>
        <dbReference type="ARBA" id="ARBA00023180"/>
    </source>
</evidence>
<proteinExistence type="predicted"/>
<dbReference type="SUPFAM" id="SSF101898">
    <property type="entry name" value="NHL repeat"/>
    <property type="match status" value="1"/>
</dbReference>
<keyword evidence="2" id="KW-0677">Repeat</keyword>
<evidence type="ECO:0000313" key="4">
    <source>
        <dbReference type="EMBL" id="SVB80828.1"/>
    </source>
</evidence>
<dbReference type="AlphaFoldDB" id="A0A382H0K8"/>
<dbReference type="InterPro" id="IPR001258">
    <property type="entry name" value="NHL_repeat"/>
</dbReference>
<keyword evidence="3" id="KW-0325">Glycoprotein</keyword>
<dbReference type="EMBL" id="UINC01058500">
    <property type="protein sequence ID" value="SVB80828.1"/>
    <property type="molecule type" value="Genomic_DNA"/>
</dbReference>
<dbReference type="InterPro" id="IPR011042">
    <property type="entry name" value="6-blade_b-propeller_TolB-like"/>
</dbReference>
<evidence type="ECO:0008006" key="5">
    <source>
        <dbReference type="Google" id="ProtNLM"/>
    </source>
</evidence>
<organism evidence="4">
    <name type="scientific">marine metagenome</name>
    <dbReference type="NCBI Taxonomy" id="408172"/>
    <lineage>
        <taxon>unclassified sequences</taxon>
        <taxon>metagenomes</taxon>
        <taxon>ecological metagenomes</taxon>
    </lineage>
</organism>
<keyword evidence="1" id="KW-0732">Signal</keyword>
<name>A0A382H0K8_9ZZZZ</name>
<dbReference type="PROSITE" id="PS51125">
    <property type="entry name" value="NHL"/>
    <property type="match status" value="1"/>
</dbReference>
<gene>
    <name evidence="4" type="ORF">METZ01_LOCUS233682</name>
</gene>
<sequence length="292" mass="32383">MTTVGSGNFKYELVQDWPKLPAGEKLGTVSSAATDSQDRVYVFQRKDPPVMVFDRDGNFLNSWGMGAITDPHGINIVDDIVYVTDRADHVALRFTLDGKPLQVIGERGVFSDTGCEKPGDLCPRAAGPFNYCTELSTSPSGDLYVSDGYRNARVHRFSKDGTLINSWGQPGKEAPGEFHLVHSLLVDPEGKVYVCDRTNRRVQIFSPEGEFITMWTGMGGPDNIVRDSEGIFYIAEQADESGDDHVSIWDGDGNVLERWPIRHAHGLEVDAHGDIYLGLTIDQSVDKYVRQR</sequence>
<reference evidence="4" key="1">
    <citation type="submission" date="2018-05" db="EMBL/GenBank/DDBJ databases">
        <authorList>
            <person name="Lanie J.A."/>
            <person name="Ng W.-L."/>
            <person name="Kazmierczak K.M."/>
            <person name="Andrzejewski T.M."/>
            <person name="Davidsen T.M."/>
            <person name="Wayne K.J."/>
            <person name="Tettelin H."/>
            <person name="Glass J.I."/>
            <person name="Rusch D."/>
            <person name="Podicherti R."/>
            <person name="Tsui H.-C.T."/>
            <person name="Winkler M.E."/>
        </authorList>
    </citation>
    <scope>NUCLEOTIDE SEQUENCE</scope>
</reference>
<accession>A0A382H0K8</accession>
<protein>
    <recommendedName>
        <fullName evidence="5">Peptidylamidoglycolate lyase</fullName>
    </recommendedName>
</protein>
<evidence type="ECO:0000256" key="1">
    <source>
        <dbReference type="ARBA" id="ARBA00022729"/>
    </source>
</evidence>
<dbReference type="PANTHER" id="PTHR10680">
    <property type="entry name" value="PEPTIDYL-GLYCINE ALPHA-AMIDATING MONOOXYGENASE"/>
    <property type="match status" value="1"/>
</dbReference>